<dbReference type="GO" id="GO:0003677">
    <property type="term" value="F:DNA binding"/>
    <property type="evidence" value="ECO:0007669"/>
    <property type="project" value="InterPro"/>
</dbReference>
<dbReference type="InterPro" id="IPR041657">
    <property type="entry name" value="HTH_17"/>
</dbReference>
<accession>A0A8S5US33</accession>
<dbReference type="InterPro" id="IPR010093">
    <property type="entry name" value="SinI_DNA-bd"/>
</dbReference>
<proteinExistence type="predicted"/>
<organism evidence="2">
    <name type="scientific">Siphoviridae sp. ctAvy12</name>
    <dbReference type="NCBI Taxonomy" id="2825371"/>
    <lineage>
        <taxon>Viruses</taxon>
        <taxon>Duplodnaviria</taxon>
        <taxon>Heunggongvirae</taxon>
        <taxon>Uroviricota</taxon>
        <taxon>Caudoviricetes</taxon>
    </lineage>
</organism>
<dbReference type="NCBIfam" id="TIGR01764">
    <property type="entry name" value="excise"/>
    <property type="match status" value="1"/>
</dbReference>
<name>A0A8S5US33_9CAUD</name>
<evidence type="ECO:0000259" key="1">
    <source>
        <dbReference type="Pfam" id="PF12728"/>
    </source>
</evidence>
<dbReference type="Pfam" id="PF12728">
    <property type="entry name" value="HTH_17"/>
    <property type="match status" value="1"/>
</dbReference>
<feature type="domain" description="Helix-turn-helix" evidence="1">
    <location>
        <begin position="14"/>
        <end position="59"/>
    </location>
</feature>
<evidence type="ECO:0000313" key="2">
    <source>
        <dbReference type="EMBL" id="DAF97243.1"/>
    </source>
</evidence>
<reference evidence="2" key="1">
    <citation type="journal article" date="2021" name="Proc. Natl. Acad. Sci. U.S.A.">
        <title>A Catalog of Tens of Thousands of Viruses from Human Metagenomes Reveals Hidden Associations with Chronic Diseases.</title>
        <authorList>
            <person name="Tisza M.J."/>
            <person name="Buck C.B."/>
        </authorList>
    </citation>
    <scope>NUCLEOTIDE SEQUENCE</scope>
    <source>
        <strain evidence="2">CtAvy12</strain>
    </source>
</reference>
<sequence>MESNTIQYPRMAGVKEAASLYDVSPYYIRNLARAGKIRFVVAGHRWLINLDSLAKYFATGDPPPAAQSQTVQGVRRVEG</sequence>
<dbReference type="EMBL" id="BK016129">
    <property type="protein sequence ID" value="DAF97243.1"/>
    <property type="molecule type" value="Genomic_DNA"/>
</dbReference>
<protein>
    <submittedName>
        <fullName evidence="2">Helix-turn-helix domain protein</fullName>
    </submittedName>
</protein>